<organism evidence="4 5">
    <name type="scientific">Paractinoplanes durhamensis</name>
    <dbReference type="NCBI Taxonomy" id="113563"/>
    <lineage>
        <taxon>Bacteria</taxon>
        <taxon>Bacillati</taxon>
        <taxon>Actinomycetota</taxon>
        <taxon>Actinomycetes</taxon>
        <taxon>Micromonosporales</taxon>
        <taxon>Micromonosporaceae</taxon>
        <taxon>Paractinoplanes</taxon>
    </lineage>
</organism>
<dbReference type="Gene3D" id="3.20.20.450">
    <property type="entry name" value="EAL domain"/>
    <property type="match status" value="1"/>
</dbReference>
<dbReference type="CDD" id="cd01948">
    <property type="entry name" value="EAL"/>
    <property type="match status" value="1"/>
</dbReference>
<evidence type="ECO:0000259" key="3">
    <source>
        <dbReference type="PROSITE" id="PS50887"/>
    </source>
</evidence>
<feature type="domain" description="GGDEF" evidence="3">
    <location>
        <begin position="357"/>
        <end position="488"/>
    </location>
</feature>
<feature type="domain" description="EAL" evidence="2">
    <location>
        <begin position="497"/>
        <end position="752"/>
    </location>
</feature>
<proteinExistence type="predicted"/>
<dbReference type="InterPro" id="IPR001633">
    <property type="entry name" value="EAL_dom"/>
</dbReference>
<dbReference type="PROSITE" id="PS50887">
    <property type="entry name" value="GGDEF"/>
    <property type="match status" value="1"/>
</dbReference>
<feature type="transmembrane region" description="Helical" evidence="1">
    <location>
        <begin position="218"/>
        <end position="236"/>
    </location>
</feature>
<dbReference type="SUPFAM" id="SSF141868">
    <property type="entry name" value="EAL domain-like"/>
    <property type="match status" value="1"/>
</dbReference>
<dbReference type="NCBIfam" id="TIGR00254">
    <property type="entry name" value="GGDEF"/>
    <property type="match status" value="1"/>
</dbReference>
<evidence type="ECO:0000313" key="4">
    <source>
        <dbReference type="EMBL" id="GIE05546.1"/>
    </source>
</evidence>
<keyword evidence="1" id="KW-0472">Membrane</keyword>
<dbReference type="PROSITE" id="PS50883">
    <property type="entry name" value="EAL"/>
    <property type="match status" value="1"/>
</dbReference>
<dbReference type="CDD" id="cd01949">
    <property type="entry name" value="GGDEF"/>
    <property type="match status" value="1"/>
</dbReference>
<dbReference type="SUPFAM" id="SSF55073">
    <property type="entry name" value="Nucleotide cyclase"/>
    <property type="match status" value="1"/>
</dbReference>
<keyword evidence="5" id="KW-1185">Reference proteome</keyword>
<reference evidence="4 5" key="1">
    <citation type="submission" date="2021-01" db="EMBL/GenBank/DDBJ databases">
        <title>Whole genome shotgun sequence of Actinoplanes durhamensis NBRC 14914.</title>
        <authorList>
            <person name="Komaki H."/>
            <person name="Tamura T."/>
        </authorList>
    </citation>
    <scope>NUCLEOTIDE SEQUENCE [LARGE SCALE GENOMIC DNA]</scope>
    <source>
        <strain evidence="4 5">NBRC 14914</strain>
    </source>
</reference>
<feature type="transmembrane region" description="Helical" evidence="1">
    <location>
        <begin position="92"/>
        <end position="113"/>
    </location>
</feature>
<dbReference type="InterPro" id="IPR000160">
    <property type="entry name" value="GGDEF_dom"/>
</dbReference>
<dbReference type="Gene3D" id="3.30.70.270">
    <property type="match status" value="1"/>
</dbReference>
<feature type="transmembrane region" description="Helical" evidence="1">
    <location>
        <begin position="60"/>
        <end position="80"/>
    </location>
</feature>
<dbReference type="InterPro" id="IPR050706">
    <property type="entry name" value="Cyclic-di-GMP_PDE-like"/>
</dbReference>
<feature type="transmembrane region" description="Helical" evidence="1">
    <location>
        <begin position="159"/>
        <end position="180"/>
    </location>
</feature>
<dbReference type="EMBL" id="BOML01000057">
    <property type="protein sequence ID" value="GIE05546.1"/>
    <property type="molecule type" value="Genomic_DNA"/>
</dbReference>
<dbReference type="InterPro" id="IPR029787">
    <property type="entry name" value="Nucleotide_cyclase"/>
</dbReference>
<comment type="caution">
    <text evidence="4">The sequence shown here is derived from an EMBL/GenBank/DDBJ whole genome shotgun (WGS) entry which is preliminary data.</text>
</comment>
<evidence type="ECO:0000256" key="1">
    <source>
        <dbReference type="SAM" id="Phobius"/>
    </source>
</evidence>
<dbReference type="PANTHER" id="PTHR33121">
    <property type="entry name" value="CYCLIC DI-GMP PHOSPHODIESTERASE PDEF"/>
    <property type="match status" value="1"/>
</dbReference>
<keyword evidence="1" id="KW-0812">Transmembrane</keyword>
<dbReference type="Pfam" id="PF00563">
    <property type="entry name" value="EAL"/>
    <property type="match status" value="1"/>
</dbReference>
<dbReference type="SMART" id="SM00267">
    <property type="entry name" value="GGDEF"/>
    <property type="match status" value="1"/>
</dbReference>
<feature type="transmembrane region" description="Helical" evidence="1">
    <location>
        <begin position="125"/>
        <end position="147"/>
    </location>
</feature>
<protein>
    <recommendedName>
        <fullName evidence="6">EAL domain-containing protein</fullName>
    </recommendedName>
</protein>
<sequence>MVLGAALFVFSAGWFLIGLGHVWAHPALGWAALPIMAALAARACLRVARRADLSAVGRAFWRRIGLASALLGAGVISNAIDASTGPDAPSRYVSPLTSVLLLGLLFFAFGAMLRLTSWQRTRPEWIRFGLDATIVLVTVGLLVWHYSLRHMWIMDLGSLLPMIGVITLVLISALAMIKLTFAGSGQLDRQSLMIITTGVALAAASGSLSPHLRDTPQLSGTMPAAALVSLALQLAAERQLRAPATPPDRQSARRFTVLPYASLAAAGLTLIGAAAPVGGELLALAIVAVFLSGLVAFRQVSALRENSRLLGTVDGNMRQMRDYQAQLDHEVTHDPLTGMPNRTMFTERLAAALAIGDPFHMVLLDIDDFKMINDRLGHSTGDQMLRAIGDRLAALIGPADTAARLGGDEFTLLLTARTDDEAAVLLDRLLDVARQPLVVGRYEMTPQVSVGATVSEGVGTPEELLRRADVAMYAAKSVGGDRWAWFDPIMDQLAAEDATLGAHLTQAIARDELFMLYQPIVELPDGRFAGVEALVRWRHPEHGLISPAVFIPLAERNGYIVELGRWVLQQVVRQAAAWQREYGDHAPAKVSVNISARQLQEPGFAAELAALLDREGVDVRGLVAEVTETAVLGTGAALDAVRALNALGLRVALDDFGTGASSLSLLVDCPVQILKVDKSFVDGVTSASPQAVIVDSLIAITQGLRIEAVAEGVETAEQAERLHRVGYKLAQGFHFARPLPAEDIALILAGQPSVVAT</sequence>
<dbReference type="InterPro" id="IPR043128">
    <property type="entry name" value="Rev_trsase/Diguanyl_cyclase"/>
</dbReference>
<feature type="transmembrane region" description="Helical" evidence="1">
    <location>
        <begin position="257"/>
        <end position="275"/>
    </location>
</feature>
<feature type="transmembrane region" description="Helical" evidence="1">
    <location>
        <begin position="192"/>
        <end position="212"/>
    </location>
</feature>
<evidence type="ECO:0000313" key="5">
    <source>
        <dbReference type="Proteomes" id="UP000637628"/>
    </source>
</evidence>
<keyword evidence="1" id="KW-1133">Transmembrane helix</keyword>
<feature type="transmembrane region" description="Helical" evidence="1">
    <location>
        <begin position="30"/>
        <end position="48"/>
    </location>
</feature>
<dbReference type="SMART" id="SM00052">
    <property type="entry name" value="EAL"/>
    <property type="match status" value="1"/>
</dbReference>
<dbReference type="PANTHER" id="PTHR33121:SF70">
    <property type="entry name" value="SIGNALING PROTEIN YKOW"/>
    <property type="match status" value="1"/>
</dbReference>
<dbReference type="Pfam" id="PF00990">
    <property type="entry name" value="GGDEF"/>
    <property type="match status" value="1"/>
</dbReference>
<dbReference type="InterPro" id="IPR035919">
    <property type="entry name" value="EAL_sf"/>
</dbReference>
<accession>A0ABQ3Z6U3</accession>
<evidence type="ECO:0008006" key="6">
    <source>
        <dbReference type="Google" id="ProtNLM"/>
    </source>
</evidence>
<name>A0ABQ3Z6U3_9ACTN</name>
<gene>
    <name evidence="4" type="ORF">Adu01nite_68960</name>
</gene>
<evidence type="ECO:0000259" key="2">
    <source>
        <dbReference type="PROSITE" id="PS50883"/>
    </source>
</evidence>
<dbReference type="Proteomes" id="UP000637628">
    <property type="component" value="Unassembled WGS sequence"/>
</dbReference>